<dbReference type="SUPFAM" id="SSF141673">
    <property type="entry name" value="MOSC N-terminal domain-like"/>
    <property type="match status" value="1"/>
</dbReference>
<reference evidence="2" key="1">
    <citation type="journal article" date="2020" name="Fungal Divers.">
        <title>Resolving the Mortierellaceae phylogeny through synthesis of multi-gene phylogenetics and phylogenomics.</title>
        <authorList>
            <person name="Vandepol N."/>
            <person name="Liber J."/>
            <person name="Desiro A."/>
            <person name="Na H."/>
            <person name="Kennedy M."/>
            <person name="Barry K."/>
            <person name="Grigoriev I.V."/>
            <person name="Miller A.N."/>
            <person name="O'Donnell K."/>
            <person name="Stajich J.E."/>
            <person name="Bonito G."/>
        </authorList>
    </citation>
    <scope>NUCLEOTIDE SEQUENCE</scope>
    <source>
        <strain evidence="2">NVP1</strain>
    </source>
</reference>
<dbReference type="GO" id="GO:0030170">
    <property type="term" value="F:pyridoxal phosphate binding"/>
    <property type="evidence" value="ECO:0007669"/>
    <property type="project" value="InterPro"/>
</dbReference>
<dbReference type="PANTHER" id="PTHR14237:SF19">
    <property type="entry name" value="MITOCHONDRIAL AMIDOXIME REDUCING COMPONENT 1"/>
    <property type="match status" value="1"/>
</dbReference>
<evidence type="ECO:0000313" key="2">
    <source>
        <dbReference type="EMBL" id="KAF9337061.1"/>
    </source>
</evidence>
<comment type="caution">
    <text evidence="2">The sequence shown here is derived from an EMBL/GenBank/DDBJ whole genome shotgun (WGS) entry which is preliminary data.</text>
</comment>
<accession>A0A9P5SSS4</accession>
<dbReference type="GO" id="GO:0030151">
    <property type="term" value="F:molybdenum ion binding"/>
    <property type="evidence" value="ECO:0007669"/>
    <property type="project" value="InterPro"/>
</dbReference>
<dbReference type="EMBL" id="JAAAUY010000038">
    <property type="protein sequence ID" value="KAF9337061.1"/>
    <property type="molecule type" value="Genomic_DNA"/>
</dbReference>
<name>A0A9P5SSS4_9FUNG</name>
<dbReference type="GO" id="GO:0003824">
    <property type="term" value="F:catalytic activity"/>
    <property type="evidence" value="ECO:0007669"/>
    <property type="project" value="InterPro"/>
</dbReference>
<organism evidence="2 3">
    <name type="scientific">Podila minutissima</name>
    <dbReference type="NCBI Taxonomy" id="64525"/>
    <lineage>
        <taxon>Eukaryota</taxon>
        <taxon>Fungi</taxon>
        <taxon>Fungi incertae sedis</taxon>
        <taxon>Mucoromycota</taxon>
        <taxon>Mortierellomycotina</taxon>
        <taxon>Mortierellomycetes</taxon>
        <taxon>Mortierellales</taxon>
        <taxon>Mortierellaceae</taxon>
        <taxon>Podila</taxon>
    </lineage>
</organism>
<sequence length="311" mass="34409">MAPVISKIYIYPIKSCKALELTQTQLSKYGLAHDRVFMVVNSETAKLRTSREFPQMVLAEQTIVDDTLVITAGGKTIKVPLVPSPSVYPESDVYVFRHPVKALDLGEEAAQFFTEYLGAPSRLVYKSPNHVRAVTLHTPTASEMGYQAETAFADNYPVLALSEESIAEINSKLEKPVQALNFRPNLLIRGATAPWEEDTWCVVKISGVVYYFTCRCARCDSPNVDPDTGIKDKLQPQKTIQAFRRIDKGKKAKFYGCVGMNVVPSAVEGTLRIGDVLEIEQVFQGERMHSGSPGFATSQEQQEALDLQVAA</sequence>
<proteinExistence type="predicted"/>
<protein>
    <recommendedName>
        <fullName evidence="1">MOSC domain-containing protein</fullName>
    </recommendedName>
</protein>
<dbReference type="AlphaFoldDB" id="A0A9P5SSS4"/>
<dbReference type="Pfam" id="PF03476">
    <property type="entry name" value="MOSC_N"/>
    <property type="match status" value="1"/>
</dbReference>
<gene>
    <name evidence="2" type="ORF">BG006_006385</name>
</gene>
<keyword evidence="3" id="KW-1185">Reference proteome</keyword>
<dbReference type="InterPro" id="IPR011037">
    <property type="entry name" value="Pyrv_Knase-like_insert_dom_sf"/>
</dbReference>
<feature type="domain" description="MOSC" evidence="1">
    <location>
        <begin position="131"/>
        <end position="280"/>
    </location>
</feature>
<dbReference type="Proteomes" id="UP000696485">
    <property type="component" value="Unassembled WGS sequence"/>
</dbReference>
<dbReference type="PANTHER" id="PTHR14237">
    <property type="entry name" value="MOLYBDOPTERIN COFACTOR SULFURASE MOSC"/>
    <property type="match status" value="1"/>
</dbReference>
<dbReference type="Pfam" id="PF03473">
    <property type="entry name" value="MOSC"/>
    <property type="match status" value="1"/>
</dbReference>
<evidence type="ECO:0000259" key="1">
    <source>
        <dbReference type="PROSITE" id="PS51340"/>
    </source>
</evidence>
<evidence type="ECO:0000313" key="3">
    <source>
        <dbReference type="Proteomes" id="UP000696485"/>
    </source>
</evidence>
<dbReference type="SUPFAM" id="SSF50800">
    <property type="entry name" value="PK beta-barrel domain-like"/>
    <property type="match status" value="1"/>
</dbReference>
<dbReference type="PROSITE" id="PS51340">
    <property type="entry name" value="MOSC"/>
    <property type="match status" value="1"/>
</dbReference>
<dbReference type="InterPro" id="IPR005303">
    <property type="entry name" value="MOCOS_middle"/>
</dbReference>
<dbReference type="InterPro" id="IPR005302">
    <property type="entry name" value="MoCF_Sase_C"/>
</dbReference>